<organism evidence="2 3">
    <name type="scientific">Actinomyces viscosus</name>
    <dbReference type="NCBI Taxonomy" id="1656"/>
    <lineage>
        <taxon>Bacteria</taxon>
        <taxon>Bacillati</taxon>
        <taxon>Actinomycetota</taxon>
        <taxon>Actinomycetes</taxon>
        <taxon>Actinomycetales</taxon>
        <taxon>Actinomycetaceae</taxon>
        <taxon>Actinomyces</taxon>
    </lineage>
</organism>
<dbReference type="SUPFAM" id="SSF56784">
    <property type="entry name" value="HAD-like"/>
    <property type="match status" value="1"/>
</dbReference>
<dbReference type="PANTHER" id="PTHR10000">
    <property type="entry name" value="PHOSPHOSERINE PHOSPHATASE"/>
    <property type="match status" value="1"/>
</dbReference>
<dbReference type="Pfam" id="PF08282">
    <property type="entry name" value="Hydrolase_3"/>
    <property type="match status" value="1"/>
</dbReference>
<dbReference type="EMBL" id="LR134477">
    <property type="protein sequence ID" value="VEI17456.1"/>
    <property type="molecule type" value="Genomic_DNA"/>
</dbReference>
<dbReference type="RefSeq" id="WP_126414599.1">
    <property type="nucleotide sequence ID" value="NZ_JASPER010000110.1"/>
</dbReference>
<dbReference type="EC" id="3.-.-.-" evidence="2"/>
<evidence type="ECO:0000313" key="3">
    <source>
        <dbReference type="Proteomes" id="UP000268658"/>
    </source>
</evidence>
<proteinExistence type="predicted"/>
<sequence length="395" mass="41044">MSPTPAASSPGADRDANRDAARDADAVGGPSGPEPASSPSGAPTGNGPAVNPDTGITPAGQPLTHLGGSAEYVSRLDNGDKSADGRGGGHAVRRRALDHEEYHALVQDRMQDLDALEAAGGARLAPGEGLVVALDVDGTILDMDGRVSERVMASIARLRAHEVPVVISTGRGIAAAMPVVRHLGLSSGWMVCANGALTLRLDPDAPGGYEVVDSRTFDPRTAIETLHAAVPDGIIAVEDPGTGFKVSRLFPDGELIEDQQVVTMAELVSQPVTRVVLRAPGMSVERFSRIVADSGLHSVEYAIGWTAWLDVAPEGVTKASALEALIARLGADSARTLAVGDGSNDVEMIEWAGAGVVMGSAPQWVRDRGDILTEPVWRDGCAAVLDALIERVRHP</sequence>
<feature type="compositionally biased region" description="Basic and acidic residues" evidence="1">
    <location>
        <begin position="12"/>
        <end position="25"/>
    </location>
</feature>
<dbReference type="GO" id="GO:0000287">
    <property type="term" value="F:magnesium ion binding"/>
    <property type="evidence" value="ECO:0007669"/>
    <property type="project" value="TreeGrafter"/>
</dbReference>
<dbReference type="InterPro" id="IPR006379">
    <property type="entry name" value="HAD-SF_hydro_IIB"/>
</dbReference>
<dbReference type="InterPro" id="IPR036412">
    <property type="entry name" value="HAD-like_sf"/>
</dbReference>
<reference evidence="2 3" key="1">
    <citation type="submission" date="2018-12" db="EMBL/GenBank/DDBJ databases">
        <authorList>
            <consortium name="Pathogen Informatics"/>
        </authorList>
    </citation>
    <scope>NUCLEOTIDE SEQUENCE [LARGE SCALE GENOMIC DNA]</scope>
    <source>
        <strain evidence="2 3">NCTC10951</strain>
    </source>
</reference>
<dbReference type="Proteomes" id="UP000268658">
    <property type="component" value="Chromosome"/>
</dbReference>
<dbReference type="GO" id="GO:0016791">
    <property type="term" value="F:phosphatase activity"/>
    <property type="evidence" value="ECO:0007669"/>
    <property type="project" value="TreeGrafter"/>
</dbReference>
<dbReference type="KEGG" id="avc:NCTC10951_02204"/>
<dbReference type="Gene3D" id="3.40.50.1000">
    <property type="entry name" value="HAD superfamily/HAD-like"/>
    <property type="match status" value="1"/>
</dbReference>
<feature type="region of interest" description="Disordered" evidence="1">
    <location>
        <begin position="1"/>
        <end position="66"/>
    </location>
</feature>
<evidence type="ECO:0000256" key="1">
    <source>
        <dbReference type="SAM" id="MobiDB-lite"/>
    </source>
</evidence>
<dbReference type="AlphaFoldDB" id="A0A448PN11"/>
<keyword evidence="2" id="KW-0378">Hydrolase</keyword>
<protein>
    <submittedName>
        <fullName evidence="2">Hydrolase M6_Spy0533</fullName>
        <ecNumber evidence="2">3.-.-.-</ecNumber>
    </submittedName>
</protein>
<dbReference type="Gene3D" id="3.30.1240.10">
    <property type="match status" value="1"/>
</dbReference>
<dbReference type="InterPro" id="IPR023214">
    <property type="entry name" value="HAD_sf"/>
</dbReference>
<dbReference type="NCBIfam" id="TIGR01484">
    <property type="entry name" value="HAD-SF-IIB"/>
    <property type="match status" value="1"/>
</dbReference>
<dbReference type="PANTHER" id="PTHR10000:SF8">
    <property type="entry name" value="HAD SUPERFAMILY HYDROLASE-LIKE, TYPE 3"/>
    <property type="match status" value="1"/>
</dbReference>
<dbReference type="PROSITE" id="PS01229">
    <property type="entry name" value="COF_2"/>
    <property type="match status" value="1"/>
</dbReference>
<gene>
    <name evidence="2" type="ORF">NCTC10951_02204</name>
</gene>
<dbReference type="OrthoDB" id="3180855at2"/>
<feature type="compositionally biased region" description="Low complexity" evidence="1">
    <location>
        <begin position="34"/>
        <end position="49"/>
    </location>
</feature>
<accession>A0A448PN11</accession>
<dbReference type="GO" id="GO:0005829">
    <property type="term" value="C:cytosol"/>
    <property type="evidence" value="ECO:0007669"/>
    <property type="project" value="TreeGrafter"/>
</dbReference>
<name>A0A448PN11_ACTVI</name>
<evidence type="ECO:0000313" key="2">
    <source>
        <dbReference type="EMBL" id="VEI17456.1"/>
    </source>
</evidence>